<proteinExistence type="predicted"/>
<feature type="binding site" evidence="1">
    <location>
        <position position="368"/>
    </location>
    <ligand>
        <name>Mn(2+)</name>
        <dbReference type="ChEBI" id="CHEBI:29035"/>
        <label>2</label>
    </ligand>
</feature>
<comment type="caution">
    <text evidence="2">The sequence shown here is derived from an EMBL/GenBank/DDBJ whole genome shotgun (WGS) entry which is preliminary data.</text>
</comment>
<dbReference type="Gene3D" id="3.40.630.10">
    <property type="entry name" value="Zn peptidases"/>
    <property type="match status" value="1"/>
</dbReference>
<evidence type="ECO:0000256" key="1">
    <source>
        <dbReference type="PIRSR" id="PIRSR005962-1"/>
    </source>
</evidence>
<keyword evidence="1" id="KW-0479">Metal-binding</keyword>
<evidence type="ECO:0000313" key="3">
    <source>
        <dbReference type="Proteomes" id="UP000886842"/>
    </source>
</evidence>
<dbReference type="GO" id="GO:0046872">
    <property type="term" value="F:metal ion binding"/>
    <property type="evidence" value="ECO:0007669"/>
    <property type="project" value="UniProtKB-KW"/>
</dbReference>
<reference evidence="2" key="1">
    <citation type="submission" date="2020-10" db="EMBL/GenBank/DDBJ databases">
        <authorList>
            <person name="Gilroy R."/>
        </authorList>
    </citation>
    <scope>NUCLEOTIDE SEQUENCE</scope>
    <source>
        <strain evidence="2">ChiGjej1B1-24693</strain>
    </source>
</reference>
<organism evidence="2 3">
    <name type="scientific">Candidatus Avipropionibacterium avicola</name>
    <dbReference type="NCBI Taxonomy" id="2840701"/>
    <lineage>
        <taxon>Bacteria</taxon>
        <taxon>Bacillati</taxon>
        <taxon>Actinomycetota</taxon>
        <taxon>Actinomycetes</taxon>
        <taxon>Propionibacteriales</taxon>
        <taxon>Propionibacteriaceae</taxon>
        <taxon>Propionibacteriaceae incertae sedis</taxon>
        <taxon>Candidatus Avipropionibacterium</taxon>
    </lineage>
</organism>
<dbReference type="InterPro" id="IPR002933">
    <property type="entry name" value="Peptidase_M20"/>
</dbReference>
<name>A0A9D1GY97_9ACTN</name>
<dbReference type="SUPFAM" id="SSF55031">
    <property type="entry name" value="Bacterial exopeptidase dimerisation domain"/>
    <property type="match status" value="1"/>
</dbReference>
<protein>
    <submittedName>
        <fullName evidence="2">Amidohydrolase</fullName>
    </submittedName>
</protein>
<dbReference type="InterPro" id="IPR036264">
    <property type="entry name" value="Bact_exopeptidase_dim_dom"/>
</dbReference>
<feature type="binding site" evidence="1">
    <location>
        <position position="169"/>
    </location>
    <ligand>
        <name>Mn(2+)</name>
        <dbReference type="ChEBI" id="CHEBI:29035"/>
        <label>2</label>
    </ligand>
</feature>
<comment type="cofactor">
    <cofactor evidence="1">
        <name>Mn(2+)</name>
        <dbReference type="ChEBI" id="CHEBI:29035"/>
    </cofactor>
    <text evidence="1">The Mn(2+) ion enhances activity.</text>
</comment>
<dbReference type="PANTHER" id="PTHR11014:SF63">
    <property type="entry name" value="METALLOPEPTIDASE, PUTATIVE (AFU_ORTHOLOGUE AFUA_6G09600)-RELATED"/>
    <property type="match status" value="1"/>
</dbReference>
<sequence>MSDPTTLIQDQVAAREGELIAFRRDLHAHPELGFTESRTTGRIVDALTAAGLSPTVFALGTGVRVDIGASLDGPMIAIRADIDALPIQETTGLPYASTIDGVCHACGHDVHTTIALGAALTLAALARQGQLPHPVRVIFQPAEEIQPGGAGKVIAEGVLEGVSEVHALHCDPRVEVGRIGLTPGPITSATDLISVRLTGPGGHTSRPHLTHDVVGAIGALVTQGPLVLSRVVDPRGGVSLVWGSVHAGAAPNAIPAEGHLGGTLRALDLDAWREAGDRLESVLSQIVAPYGVGFALDLVRAVPPVVNHPEITAVQEAAALIALGPDACEPTAQSLGGEDFGWMTQQVPGSMMRLGVRPPTATTSVDLHQGSFVVDEAAIAVGVRLMSQLAVMPR</sequence>
<feature type="binding site" evidence="1">
    <location>
        <position position="144"/>
    </location>
    <ligand>
        <name>Mn(2+)</name>
        <dbReference type="ChEBI" id="CHEBI:29035"/>
        <label>2</label>
    </ligand>
</feature>
<keyword evidence="1" id="KW-0464">Manganese</keyword>
<dbReference type="EMBL" id="DVLP01000269">
    <property type="protein sequence ID" value="HIT75699.1"/>
    <property type="molecule type" value="Genomic_DNA"/>
</dbReference>
<dbReference type="PANTHER" id="PTHR11014">
    <property type="entry name" value="PEPTIDASE M20 FAMILY MEMBER"/>
    <property type="match status" value="1"/>
</dbReference>
<accession>A0A9D1GY97</accession>
<gene>
    <name evidence="2" type="ORF">IAA98_08950</name>
</gene>
<dbReference type="Pfam" id="PF01546">
    <property type="entry name" value="Peptidase_M20"/>
    <property type="match status" value="1"/>
</dbReference>
<evidence type="ECO:0000313" key="2">
    <source>
        <dbReference type="EMBL" id="HIT75699.1"/>
    </source>
</evidence>
<dbReference type="InterPro" id="IPR017439">
    <property type="entry name" value="Amidohydrolase"/>
</dbReference>
<dbReference type="NCBIfam" id="TIGR01891">
    <property type="entry name" value="amidohydrolases"/>
    <property type="match status" value="1"/>
</dbReference>
<reference evidence="2" key="2">
    <citation type="journal article" date="2021" name="PeerJ">
        <title>Extensive microbial diversity within the chicken gut microbiome revealed by metagenomics and culture.</title>
        <authorList>
            <person name="Gilroy R."/>
            <person name="Ravi A."/>
            <person name="Getino M."/>
            <person name="Pursley I."/>
            <person name="Horton D.L."/>
            <person name="Alikhan N.F."/>
            <person name="Baker D."/>
            <person name="Gharbi K."/>
            <person name="Hall N."/>
            <person name="Watson M."/>
            <person name="Adriaenssens E.M."/>
            <person name="Foster-Nyarko E."/>
            <person name="Jarju S."/>
            <person name="Secka A."/>
            <person name="Antonio M."/>
            <person name="Oren A."/>
            <person name="Chaudhuri R.R."/>
            <person name="La Ragione R."/>
            <person name="Hildebrand F."/>
            <person name="Pallen M.J."/>
        </authorList>
    </citation>
    <scope>NUCLEOTIDE SEQUENCE</scope>
    <source>
        <strain evidence="2">ChiGjej1B1-24693</strain>
    </source>
</reference>
<dbReference type="GO" id="GO:0016787">
    <property type="term" value="F:hydrolase activity"/>
    <property type="evidence" value="ECO:0007669"/>
    <property type="project" value="InterPro"/>
</dbReference>
<dbReference type="SUPFAM" id="SSF53187">
    <property type="entry name" value="Zn-dependent exopeptidases"/>
    <property type="match status" value="1"/>
</dbReference>
<dbReference type="Gene3D" id="3.30.70.360">
    <property type="match status" value="1"/>
</dbReference>
<feature type="binding site" evidence="1">
    <location>
        <position position="106"/>
    </location>
    <ligand>
        <name>Mn(2+)</name>
        <dbReference type="ChEBI" id="CHEBI:29035"/>
        <label>2</label>
    </ligand>
</feature>
<dbReference type="AlphaFoldDB" id="A0A9D1GY97"/>
<feature type="binding site" evidence="1">
    <location>
        <position position="108"/>
    </location>
    <ligand>
        <name>Mn(2+)</name>
        <dbReference type="ChEBI" id="CHEBI:29035"/>
        <label>2</label>
    </ligand>
</feature>
<dbReference type="PIRSF" id="PIRSF005962">
    <property type="entry name" value="Pept_M20D_amidohydro"/>
    <property type="match status" value="1"/>
</dbReference>
<dbReference type="Proteomes" id="UP000886842">
    <property type="component" value="Unassembled WGS sequence"/>
</dbReference>